<feature type="transmembrane region" description="Helical" evidence="1">
    <location>
        <begin position="6"/>
        <end position="22"/>
    </location>
</feature>
<proteinExistence type="predicted"/>
<evidence type="ECO:0000256" key="1">
    <source>
        <dbReference type="SAM" id="Phobius"/>
    </source>
</evidence>
<evidence type="ECO:0000313" key="2">
    <source>
        <dbReference type="EMBL" id="GGC30161.1"/>
    </source>
</evidence>
<organism evidence="2 3">
    <name type="scientific">Belliella aquatica</name>
    <dbReference type="NCBI Taxonomy" id="1323734"/>
    <lineage>
        <taxon>Bacteria</taxon>
        <taxon>Pseudomonadati</taxon>
        <taxon>Bacteroidota</taxon>
        <taxon>Cytophagia</taxon>
        <taxon>Cytophagales</taxon>
        <taxon>Cyclobacteriaceae</taxon>
        <taxon>Belliella</taxon>
    </lineage>
</organism>
<reference evidence="3" key="1">
    <citation type="journal article" date="2019" name="Int. J. Syst. Evol. Microbiol.">
        <title>The Global Catalogue of Microorganisms (GCM) 10K type strain sequencing project: providing services to taxonomists for standard genome sequencing and annotation.</title>
        <authorList>
            <consortium name="The Broad Institute Genomics Platform"/>
            <consortium name="The Broad Institute Genome Sequencing Center for Infectious Disease"/>
            <person name="Wu L."/>
            <person name="Ma J."/>
        </authorList>
    </citation>
    <scope>NUCLEOTIDE SEQUENCE [LARGE SCALE GENOMIC DNA]</scope>
    <source>
        <strain evidence="3">CGMCC 1.12479</strain>
    </source>
</reference>
<gene>
    <name evidence="2" type="ORF">GCM10010993_06360</name>
</gene>
<evidence type="ECO:0000313" key="3">
    <source>
        <dbReference type="Proteomes" id="UP000635885"/>
    </source>
</evidence>
<sequence>MNYDIIVSGLGCAGFSFMYYLLDSPLKDKNILIIDASDKKENDRTWCYWASNPLESHPKNTPLVSWKSLFVKDKAPLFNQLNTLNYYHIKSSDFYLEIAEMINNKPNITWVKENITSIVAQDNGSIQVETSSNQTFEGQTLINSIPDLSKLENKKILKQIFLGWKIKSNTDSFAPEHATLMDFSNRNSDTVNFFYVLPYSKTEALIEYTEYSNSEIKNDKMVSELKKYIQVNLGIDDYEITFEESGSIPMSTQNFSRSTQSNWIDVGTVGGCTKPSTGYTFYTVQKHSKMIVEALSSQNKSQNLNWKRSSRFNFYDNILLNIAVKWPNRLPEIFQEMFAKNPTDQILKFLNEETTFWEELKVLSSLSYGIFIKSLLNYERH</sequence>
<keyword evidence="3" id="KW-1185">Reference proteome</keyword>
<keyword evidence="1" id="KW-0472">Membrane</keyword>
<dbReference type="SUPFAM" id="SSF51905">
    <property type="entry name" value="FAD/NAD(P)-binding domain"/>
    <property type="match status" value="1"/>
</dbReference>
<dbReference type="RefSeq" id="WP_188439623.1">
    <property type="nucleotide sequence ID" value="NZ_BMFD01000002.1"/>
</dbReference>
<name>A0ABQ1LUV1_9BACT</name>
<keyword evidence="1" id="KW-1133">Transmembrane helix</keyword>
<dbReference type="Pfam" id="PF05834">
    <property type="entry name" value="Lycopene_cycl"/>
    <property type="match status" value="1"/>
</dbReference>
<dbReference type="Gene3D" id="3.50.50.60">
    <property type="entry name" value="FAD/NAD(P)-binding domain"/>
    <property type="match status" value="1"/>
</dbReference>
<protein>
    <submittedName>
        <fullName evidence="2">Lycopene cyclase</fullName>
    </submittedName>
</protein>
<dbReference type="Proteomes" id="UP000635885">
    <property type="component" value="Unassembled WGS sequence"/>
</dbReference>
<dbReference type="EMBL" id="BMFD01000002">
    <property type="protein sequence ID" value="GGC30161.1"/>
    <property type="molecule type" value="Genomic_DNA"/>
</dbReference>
<keyword evidence="1" id="KW-0812">Transmembrane</keyword>
<accession>A0ABQ1LUV1</accession>
<dbReference type="InterPro" id="IPR036188">
    <property type="entry name" value="FAD/NAD-bd_sf"/>
</dbReference>
<comment type="caution">
    <text evidence="2">The sequence shown here is derived from an EMBL/GenBank/DDBJ whole genome shotgun (WGS) entry which is preliminary data.</text>
</comment>